<reference evidence="2 3" key="1">
    <citation type="journal article" date="2015" name="Proc. Natl. Acad. Sci. U.S.A.">
        <title>The resurrection genome of Boea hygrometrica: A blueprint for survival of dehydration.</title>
        <authorList>
            <person name="Xiao L."/>
            <person name="Yang G."/>
            <person name="Zhang L."/>
            <person name="Yang X."/>
            <person name="Zhao S."/>
            <person name="Ji Z."/>
            <person name="Zhou Q."/>
            <person name="Hu M."/>
            <person name="Wang Y."/>
            <person name="Chen M."/>
            <person name="Xu Y."/>
            <person name="Jin H."/>
            <person name="Xiao X."/>
            <person name="Hu G."/>
            <person name="Bao F."/>
            <person name="Hu Y."/>
            <person name="Wan P."/>
            <person name="Li L."/>
            <person name="Deng X."/>
            <person name="Kuang T."/>
            <person name="Xiang C."/>
            <person name="Zhu J.K."/>
            <person name="Oliver M.J."/>
            <person name="He Y."/>
        </authorList>
    </citation>
    <scope>NUCLEOTIDE SEQUENCE [LARGE SCALE GENOMIC DNA]</scope>
    <source>
        <strain evidence="3">cv. XS01</strain>
    </source>
</reference>
<dbReference type="EMBL" id="KV007465">
    <property type="protein sequence ID" value="KZV31541.1"/>
    <property type="molecule type" value="Genomic_DNA"/>
</dbReference>
<protein>
    <submittedName>
        <fullName evidence="2">Uncharacterized protein</fullName>
    </submittedName>
</protein>
<accession>A0A2Z7BHT6</accession>
<feature type="region of interest" description="Disordered" evidence="1">
    <location>
        <begin position="375"/>
        <end position="405"/>
    </location>
</feature>
<dbReference type="PANTHER" id="PTHR31390">
    <property type="entry name" value="EXPRESSED PROTEIN"/>
    <property type="match status" value="1"/>
</dbReference>
<dbReference type="PANTHER" id="PTHR31390:SF0">
    <property type="entry name" value="DOMAIN PROTEIN, PUTATIVE (DUF3527)-RELATED"/>
    <property type="match status" value="1"/>
</dbReference>
<evidence type="ECO:0000313" key="3">
    <source>
        <dbReference type="Proteomes" id="UP000250235"/>
    </source>
</evidence>
<dbReference type="AlphaFoldDB" id="A0A2Z7BHT6"/>
<sequence>MDLDFDKYCVLDGSPTTVLEAPSCRLRVSNRKSTGKPKYNDRKLNLEEDLSKIRLNHFRSASCRDGTSMRLKHESHELLKRGSVYQCSKDVRTRKKIDEVEERQKIEFSRGSASTISFRIIDSLCSADDDDSSLLEQDSASLVSLSEQSTSSVHNSQTEFSHRDFLTSSFPPLPAQLTGDGSNTNSPRARFSTVKKMFDPFVKSKVHKSTLSSSNDTEWEARNRMVDTSHEPTICGTDEPNHKEFGCKVETKENHFSIRRLSPVHLHGFLKLESKHGVPFFKFSVNSPEDVYVAKMSKVENSSSWVYTFHSIHGKRKSNASGWGLKESNRGASISGQMHVSCYLHTVIEGTGELNEFMVTDFVLSDVSRSRKSISSQANSSHFHDDRAQMVSDEPCDSARSPENSGPELEIAAVVMQMPIEKRESLKIKSGDRIITKTLPNLLDVNHLEQIKELDSNTSTGQKMHVVIPSGNHSVPCIESHGPLPLLDRWRLGGGCDCGGWDMACPIDIFGNDNIQIGEGGVMDNQHPVELFVQGRKDKLPAFRMSVIEKGKYAVDFHAQLSSLQAFSICASILHISNASTLVGRECAKEIMRHDSMRVFAEEEFKNLIDGVEEKLVASKKIGEPVPSLVLNPPFSPIARV</sequence>
<evidence type="ECO:0000256" key="1">
    <source>
        <dbReference type="SAM" id="MobiDB-lite"/>
    </source>
</evidence>
<proteinExistence type="predicted"/>
<keyword evidence="3" id="KW-1185">Reference proteome</keyword>
<organism evidence="2 3">
    <name type="scientific">Dorcoceras hygrometricum</name>
    <dbReference type="NCBI Taxonomy" id="472368"/>
    <lineage>
        <taxon>Eukaryota</taxon>
        <taxon>Viridiplantae</taxon>
        <taxon>Streptophyta</taxon>
        <taxon>Embryophyta</taxon>
        <taxon>Tracheophyta</taxon>
        <taxon>Spermatophyta</taxon>
        <taxon>Magnoliopsida</taxon>
        <taxon>eudicotyledons</taxon>
        <taxon>Gunneridae</taxon>
        <taxon>Pentapetalae</taxon>
        <taxon>asterids</taxon>
        <taxon>lamiids</taxon>
        <taxon>Lamiales</taxon>
        <taxon>Gesneriaceae</taxon>
        <taxon>Didymocarpoideae</taxon>
        <taxon>Trichosporeae</taxon>
        <taxon>Loxocarpinae</taxon>
        <taxon>Dorcoceras</taxon>
    </lineage>
</organism>
<name>A0A2Z7BHT6_9LAMI</name>
<gene>
    <name evidence="2" type="ORF">F511_07392</name>
</gene>
<dbReference type="Proteomes" id="UP000250235">
    <property type="component" value="Unassembled WGS sequence"/>
</dbReference>
<evidence type="ECO:0000313" key="2">
    <source>
        <dbReference type="EMBL" id="KZV31541.1"/>
    </source>
</evidence>
<dbReference type="InterPro" id="IPR021916">
    <property type="entry name" value="DUF3527"/>
</dbReference>
<dbReference type="OrthoDB" id="1939710at2759"/>
<dbReference type="Pfam" id="PF12043">
    <property type="entry name" value="DUF3527"/>
    <property type="match status" value="2"/>
</dbReference>